<name>A0A8S5LJA1_9CAUD</name>
<dbReference type="Pfam" id="PF12957">
    <property type="entry name" value="DUF3846"/>
    <property type="match status" value="1"/>
</dbReference>
<dbReference type="EMBL" id="BK015858">
    <property type="protein sequence ID" value="DAD69985.1"/>
    <property type="molecule type" value="Genomic_DNA"/>
</dbReference>
<organism evidence="2">
    <name type="scientific">Caudovirales sp. ctFWA4</name>
    <dbReference type="NCBI Taxonomy" id="2827628"/>
    <lineage>
        <taxon>Viruses</taxon>
        <taxon>Duplodnaviria</taxon>
        <taxon>Heunggongvirae</taxon>
        <taxon>Uroviricota</taxon>
        <taxon>Caudoviricetes</taxon>
    </lineage>
</organism>
<evidence type="ECO:0000259" key="1">
    <source>
        <dbReference type="Pfam" id="PF12957"/>
    </source>
</evidence>
<feature type="domain" description="DUF3846" evidence="1">
    <location>
        <begin position="1"/>
        <end position="105"/>
    </location>
</feature>
<sequence>MKGVVVTTNHEVRVEDFSDPLYKTVGSAVGGYIEHVHPMRLARPLCMIVNEEGRLLDLPLNHIGSFFYGTDQHGEPIVGNIVVMKDGYRNGEPDIVGLDDSEVERVKYTISTLMSMMNLQPKGDNT</sequence>
<reference evidence="2" key="1">
    <citation type="journal article" date="2021" name="Proc. Natl. Acad. Sci. U.S.A.">
        <title>A Catalog of Tens of Thousands of Viruses from Human Metagenomes Reveals Hidden Associations with Chronic Diseases.</title>
        <authorList>
            <person name="Tisza M.J."/>
            <person name="Buck C.B."/>
        </authorList>
    </citation>
    <scope>NUCLEOTIDE SEQUENCE</scope>
    <source>
        <strain evidence="2">CtFWA4</strain>
    </source>
</reference>
<dbReference type="InterPro" id="IPR024559">
    <property type="entry name" value="DUF3846"/>
</dbReference>
<accession>A0A8S5LJA1</accession>
<protein>
    <recommendedName>
        <fullName evidence="1">DUF3846 domain-containing protein</fullName>
    </recommendedName>
</protein>
<proteinExistence type="predicted"/>
<evidence type="ECO:0000313" key="2">
    <source>
        <dbReference type="EMBL" id="DAD69985.1"/>
    </source>
</evidence>